<dbReference type="GO" id="GO:0046914">
    <property type="term" value="F:transition metal ion binding"/>
    <property type="evidence" value="ECO:0007669"/>
    <property type="project" value="InterPro"/>
</dbReference>
<dbReference type="KEGG" id="bayd:BSPP4475_14520"/>
<sequence length="147" mass="16816">MDQLDLDQATERLQIAFTTTMRKIGQELAESSTDMTGPQFYILNMLAKKGPDSVSDLADAMCVKPSAITAMVDRLLKHGYVQRDRHEHDRRVVTIRLTEQGATILKQAKQKRKAVIERYLRHLSPDELEALVQLFEKLARIATHEKE</sequence>
<dbReference type="RefSeq" id="WP_171566423.1">
    <property type="nucleotide sequence ID" value="NZ_JAUSVZ010000001.1"/>
</dbReference>
<dbReference type="GO" id="GO:0006950">
    <property type="term" value="P:response to stress"/>
    <property type="evidence" value="ECO:0007669"/>
    <property type="project" value="TreeGrafter"/>
</dbReference>
<dbReference type="InterPro" id="IPR036390">
    <property type="entry name" value="WH_DNA-bd_sf"/>
</dbReference>
<reference evidence="3" key="1">
    <citation type="submission" date="2023-07" db="EMBL/GenBank/DDBJ databases">
        <authorList>
            <person name="Ivanov I."/>
            <person name="Teneva D."/>
            <person name="Stoikov I."/>
        </authorList>
    </citation>
    <scope>NUCLEOTIDE SEQUENCE</scope>
    <source>
        <strain evidence="3">4475</strain>
    </source>
</reference>
<proteinExistence type="predicted"/>
<dbReference type="PANTHER" id="PTHR33164">
    <property type="entry name" value="TRANSCRIPTIONAL REGULATOR, MARR FAMILY"/>
    <property type="match status" value="1"/>
</dbReference>
<accession>A0AA48RIE3</accession>
<organism evidence="3 4">
    <name type="scientific">Brevibacillus aydinogluensis</name>
    <dbReference type="NCBI Taxonomy" id="927786"/>
    <lineage>
        <taxon>Bacteria</taxon>
        <taxon>Bacillati</taxon>
        <taxon>Bacillota</taxon>
        <taxon>Bacilli</taxon>
        <taxon>Bacillales</taxon>
        <taxon>Paenibacillaceae</taxon>
        <taxon>Brevibacillus</taxon>
    </lineage>
</organism>
<dbReference type="AlphaFoldDB" id="A0AA48RIE3"/>
<dbReference type="PANTHER" id="PTHR33164:SF99">
    <property type="entry name" value="MARR FAMILY REGULATORY PROTEIN"/>
    <property type="match status" value="1"/>
</dbReference>
<dbReference type="SMART" id="SM00529">
    <property type="entry name" value="HTH_DTXR"/>
    <property type="match status" value="1"/>
</dbReference>
<evidence type="ECO:0000256" key="1">
    <source>
        <dbReference type="ARBA" id="ARBA00023125"/>
    </source>
</evidence>
<name>A0AA48RIE3_9BACL</name>
<dbReference type="InterPro" id="IPR000835">
    <property type="entry name" value="HTH_MarR-typ"/>
</dbReference>
<dbReference type="Proteomes" id="UP001189619">
    <property type="component" value="Chromosome"/>
</dbReference>
<gene>
    <name evidence="3" type="primary">marR</name>
    <name evidence="3" type="ORF">BSPP4475_14520</name>
</gene>
<dbReference type="PRINTS" id="PR00598">
    <property type="entry name" value="HTHMARR"/>
</dbReference>
<dbReference type="InterPro" id="IPR022689">
    <property type="entry name" value="Iron_dep_repressor"/>
</dbReference>
<dbReference type="InterPro" id="IPR039422">
    <property type="entry name" value="MarR/SlyA-like"/>
</dbReference>
<dbReference type="GO" id="GO:0003677">
    <property type="term" value="F:DNA binding"/>
    <property type="evidence" value="ECO:0007669"/>
    <property type="project" value="UniProtKB-KW"/>
</dbReference>
<dbReference type="Gene3D" id="1.10.10.10">
    <property type="entry name" value="Winged helix-like DNA-binding domain superfamily/Winged helix DNA-binding domain"/>
    <property type="match status" value="1"/>
</dbReference>
<evidence type="ECO:0000313" key="3">
    <source>
        <dbReference type="EMBL" id="CAJ1003531.1"/>
    </source>
</evidence>
<dbReference type="SMART" id="SM00347">
    <property type="entry name" value="HTH_MARR"/>
    <property type="match status" value="1"/>
</dbReference>
<evidence type="ECO:0000259" key="2">
    <source>
        <dbReference type="PROSITE" id="PS50995"/>
    </source>
</evidence>
<dbReference type="PROSITE" id="PS50995">
    <property type="entry name" value="HTH_MARR_2"/>
    <property type="match status" value="1"/>
</dbReference>
<keyword evidence="4" id="KW-1185">Reference proteome</keyword>
<feature type="domain" description="HTH marR-type" evidence="2">
    <location>
        <begin position="3"/>
        <end position="140"/>
    </location>
</feature>
<dbReference type="InterPro" id="IPR036388">
    <property type="entry name" value="WH-like_DNA-bd_sf"/>
</dbReference>
<dbReference type="EMBL" id="OY569118">
    <property type="protein sequence ID" value="CAJ1003531.1"/>
    <property type="molecule type" value="Genomic_DNA"/>
</dbReference>
<dbReference type="Pfam" id="PF01047">
    <property type="entry name" value="MarR"/>
    <property type="match status" value="1"/>
</dbReference>
<keyword evidence="1" id="KW-0238">DNA-binding</keyword>
<evidence type="ECO:0000313" key="4">
    <source>
        <dbReference type="Proteomes" id="UP001189619"/>
    </source>
</evidence>
<dbReference type="GO" id="GO:0003700">
    <property type="term" value="F:DNA-binding transcription factor activity"/>
    <property type="evidence" value="ECO:0007669"/>
    <property type="project" value="InterPro"/>
</dbReference>
<protein>
    <submittedName>
        <fullName evidence="3">MarR family transcriptional regulator</fullName>
    </submittedName>
</protein>
<dbReference type="SUPFAM" id="SSF46785">
    <property type="entry name" value="Winged helix' DNA-binding domain"/>
    <property type="match status" value="1"/>
</dbReference>